<keyword evidence="1" id="KW-0256">Endoplasmic reticulum</keyword>
<evidence type="ECO:0000313" key="3">
    <source>
        <dbReference type="EMBL" id="JAT87986.1"/>
    </source>
</evidence>
<dbReference type="InterPro" id="IPR001580">
    <property type="entry name" value="Calret/calnex"/>
</dbReference>
<dbReference type="GO" id="GO:0051082">
    <property type="term" value="F:unfolded protein binding"/>
    <property type="evidence" value="ECO:0007669"/>
    <property type="project" value="InterPro"/>
</dbReference>
<protein>
    <recommendedName>
        <fullName evidence="4">Calnexin</fullName>
    </recommendedName>
</protein>
<dbReference type="EMBL" id="GDQN01003068">
    <property type="protein sequence ID" value="JAT87986.1"/>
    <property type="molecule type" value="Transcribed_RNA"/>
</dbReference>
<organism evidence="3">
    <name type="scientific">Pectinophora gossypiella</name>
    <name type="common">Cotton pink bollworm</name>
    <name type="synonym">Depressaria gossypiella</name>
    <dbReference type="NCBI Taxonomy" id="13191"/>
    <lineage>
        <taxon>Eukaryota</taxon>
        <taxon>Metazoa</taxon>
        <taxon>Ecdysozoa</taxon>
        <taxon>Arthropoda</taxon>
        <taxon>Hexapoda</taxon>
        <taxon>Insecta</taxon>
        <taxon>Pterygota</taxon>
        <taxon>Neoptera</taxon>
        <taxon>Endopterygota</taxon>
        <taxon>Lepidoptera</taxon>
        <taxon>Glossata</taxon>
        <taxon>Ditrysia</taxon>
        <taxon>Gelechioidea</taxon>
        <taxon>Gelechiidae</taxon>
        <taxon>Apatetrinae</taxon>
        <taxon>Pectinophora</taxon>
    </lineage>
</organism>
<name>A0A1E1WMA7_PECGO</name>
<sequence length="148" mass="16600">WAPRRIPNPDYFRDDAPFRMTPIDAVGFELWSMSPRLLFDNLIITDDPAVAAAWAHQSFTLKRNKLAKDSESVVERAVSLVSERPWVLAPLLLGLGALLALLVYCCCLGKDKDPDAETKKTDAFVDDDEPNEDEPPRRATKHDLEPPA</sequence>
<reference evidence="3" key="1">
    <citation type="submission" date="2015-09" db="EMBL/GenBank/DDBJ databases">
        <title>De novo assembly of Pectinophora gossypiella (Pink Bollworm) gut transcriptome.</title>
        <authorList>
            <person name="Tassone E.E."/>
        </authorList>
    </citation>
    <scope>NUCLEOTIDE SEQUENCE</scope>
</reference>
<evidence type="ECO:0000256" key="1">
    <source>
        <dbReference type="RuleBase" id="RU362126"/>
    </source>
</evidence>
<dbReference type="GO" id="GO:0005509">
    <property type="term" value="F:calcium ion binding"/>
    <property type="evidence" value="ECO:0007669"/>
    <property type="project" value="InterPro"/>
</dbReference>
<dbReference type="Pfam" id="PF00262">
    <property type="entry name" value="Calreticulin"/>
    <property type="match status" value="1"/>
</dbReference>
<keyword evidence="1" id="KW-0812">Transmembrane</keyword>
<feature type="compositionally biased region" description="Acidic residues" evidence="2">
    <location>
        <begin position="124"/>
        <end position="133"/>
    </location>
</feature>
<feature type="non-terminal residue" evidence="3">
    <location>
        <position position="1"/>
    </location>
</feature>
<accession>A0A1E1WMA7</accession>
<feature type="transmembrane region" description="Helical" evidence="1">
    <location>
        <begin position="86"/>
        <end position="104"/>
    </location>
</feature>
<evidence type="ECO:0008006" key="4">
    <source>
        <dbReference type="Google" id="ProtNLM"/>
    </source>
</evidence>
<feature type="non-terminal residue" evidence="3">
    <location>
        <position position="148"/>
    </location>
</feature>
<comment type="similarity">
    <text evidence="1">Belongs to the calreticulin family.</text>
</comment>
<dbReference type="PANTHER" id="PTHR11073">
    <property type="entry name" value="CALRETICULIN AND CALNEXIN"/>
    <property type="match status" value="1"/>
</dbReference>
<feature type="region of interest" description="Disordered" evidence="2">
    <location>
        <begin position="111"/>
        <end position="148"/>
    </location>
</feature>
<proteinExistence type="inferred from homology"/>
<keyword evidence="1" id="KW-1133">Transmembrane helix</keyword>
<dbReference type="GO" id="GO:0036503">
    <property type="term" value="P:ERAD pathway"/>
    <property type="evidence" value="ECO:0007669"/>
    <property type="project" value="TreeGrafter"/>
</dbReference>
<dbReference type="PANTHER" id="PTHR11073:SF1">
    <property type="entry name" value="CALNEXIN 14D-RELATED"/>
    <property type="match status" value="1"/>
</dbReference>
<dbReference type="AlphaFoldDB" id="A0A1E1WMA7"/>
<dbReference type="GO" id="GO:0005789">
    <property type="term" value="C:endoplasmic reticulum membrane"/>
    <property type="evidence" value="ECO:0007669"/>
    <property type="project" value="TreeGrafter"/>
</dbReference>
<evidence type="ECO:0000256" key="2">
    <source>
        <dbReference type="SAM" id="MobiDB-lite"/>
    </source>
</evidence>
<dbReference type="GO" id="GO:0006457">
    <property type="term" value="P:protein folding"/>
    <property type="evidence" value="ECO:0007669"/>
    <property type="project" value="InterPro"/>
</dbReference>
<feature type="compositionally biased region" description="Basic and acidic residues" evidence="2">
    <location>
        <begin position="111"/>
        <end position="123"/>
    </location>
</feature>
<keyword evidence="1" id="KW-0143">Chaperone</keyword>
<gene>
    <name evidence="3" type="ORF">g.534</name>
</gene>
<keyword evidence="1" id="KW-0472">Membrane</keyword>
<feature type="compositionally biased region" description="Basic and acidic residues" evidence="2">
    <location>
        <begin position="134"/>
        <end position="148"/>
    </location>
</feature>
<dbReference type="Gene3D" id="2.60.120.200">
    <property type="match status" value="1"/>
</dbReference>
<dbReference type="OrthoDB" id="1938156at2759"/>